<proteinExistence type="predicted"/>
<protein>
    <recommendedName>
        <fullName evidence="2">Reverse transcriptase Ty1/copia-type domain-containing protein</fullName>
    </recommendedName>
</protein>
<dbReference type="AlphaFoldDB" id="A0A420HI18"/>
<name>A0A420HI18_9PEZI</name>
<evidence type="ECO:0000256" key="1">
    <source>
        <dbReference type="SAM" id="MobiDB-lite"/>
    </source>
</evidence>
<comment type="caution">
    <text evidence="3">The sequence shown here is derived from an EMBL/GenBank/DDBJ whole genome shotgun (WGS) entry which is preliminary data.</text>
</comment>
<organism evidence="3 4">
    <name type="scientific">Golovinomyces cichoracearum</name>
    <dbReference type="NCBI Taxonomy" id="62708"/>
    <lineage>
        <taxon>Eukaryota</taxon>
        <taxon>Fungi</taxon>
        <taxon>Dikarya</taxon>
        <taxon>Ascomycota</taxon>
        <taxon>Pezizomycotina</taxon>
        <taxon>Leotiomycetes</taxon>
        <taxon>Erysiphales</taxon>
        <taxon>Erysiphaceae</taxon>
        <taxon>Golovinomyces</taxon>
    </lineage>
</organism>
<feature type="domain" description="Reverse transcriptase Ty1/copia-type" evidence="2">
    <location>
        <begin position="171"/>
        <end position="214"/>
    </location>
</feature>
<evidence type="ECO:0000313" key="4">
    <source>
        <dbReference type="Proteomes" id="UP000285405"/>
    </source>
</evidence>
<dbReference type="Pfam" id="PF07727">
    <property type="entry name" value="RVT_2"/>
    <property type="match status" value="1"/>
</dbReference>
<evidence type="ECO:0000259" key="2">
    <source>
        <dbReference type="Pfam" id="PF07727"/>
    </source>
</evidence>
<dbReference type="InterPro" id="IPR013103">
    <property type="entry name" value="RVT_2"/>
</dbReference>
<gene>
    <name evidence="3" type="ORF">GcC1_192021</name>
</gene>
<dbReference type="Proteomes" id="UP000285405">
    <property type="component" value="Unassembled WGS sequence"/>
</dbReference>
<feature type="region of interest" description="Disordered" evidence="1">
    <location>
        <begin position="1"/>
        <end position="43"/>
    </location>
</feature>
<feature type="compositionally biased region" description="Basic and acidic residues" evidence="1">
    <location>
        <begin position="24"/>
        <end position="43"/>
    </location>
</feature>
<dbReference type="EMBL" id="MCBR01019235">
    <property type="protein sequence ID" value="RKF57063.1"/>
    <property type="molecule type" value="Genomic_DNA"/>
</dbReference>
<feature type="compositionally biased region" description="Polar residues" evidence="1">
    <location>
        <begin position="9"/>
        <end position="23"/>
    </location>
</feature>
<reference evidence="3 4" key="1">
    <citation type="journal article" date="2018" name="BMC Genomics">
        <title>Comparative genome analyses reveal sequence features reflecting distinct modes of host-adaptation between dicot and monocot powdery mildew.</title>
        <authorList>
            <person name="Wu Y."/>
            <person name="Ma X."/>
            <person name="Pan Z."/>
            <person name="Kale S.D."/>
            <person name="Song Y."/>
            <person name="King H."/>
            <person name="Zhang Q."/>
            <person name="Presley C."/>
            <person name="Deng X."/>
            <person name="Wei C.I."/>
            <person name="Xiao S."/>
        </authorList>
    </citation>
    <scope>NUCLEOTIDE SEQUENCE [LARGE SCALE GENOMIC DNA]</scope>
    <source>
        <strain evidence="3">UCSC1</strain>
    </source>
</reference>
<dbReference type="OrthoDB" id="4092852at2759"/>
<evidence type="ECO:0000313" key="3">
    <source>
        <dbReference type="EMBL" id="RKF57063.1"/>
    </source>
</evidence>
<sequence length="215" mass="24887">MQTEKIEKTTLSNNFPTQNFTPEQKNDIQHENMQPEKERKSNDKILSEYIENSDSIKNTDESKIETRYLRSMTVTGQTIRRNYADLAGFNPRRFIRKAKIGMAVNTAVEGPISGNFYINSQEFSNIAQLLIMRNGDDELPNSIEEARKSRDSIHWEDAIQRELNTLKEKCTWKLVDPPNEMNIIGNRLVFTKKFDEDGKLCKYKARLVAQGYSQG</sequence>
<accession>A0A420HI18</accession>